<evidence type="ECO:0000256" key="5">
    <source>
        <dbReference type="ARBA" id="ARBA00023242"/>
    </source>
</evidence>
<organism evidence="7 8">
    <name type="scientific">Cymbomonas tetramitiformis</name>
    <dbReference type="NCBI Taxonomy" id="36881"/>
    <lineage>
        <taxon>Eukaryota</taxon>
        <taxon>Viridiplantae</taxon>
        <taxon>Chlorophyta</taxon>
        <taxon>Pyramimonadophyceae</taxon>
        <taxon>Pyramimonadales</taxon>
        <taxon>Pyramimonadaceae</taxon>
        <taxon>Cymbomonas</taxon>
    </lineage>
</organism>
<dbReference type="Pfam" id="PF05699">
    <property type="entry name" value="Dimer_Tnp_hAT"/>
    <property type="match status" value="1"/>
</dbReference>
<accession>A0AAE0GDD0</accession>
<keyword evidence="3" id="KW-0863">Zinc-finger</keyword>
<dbReference type="EMBL" id="LGRX02006965">
    <property type="protein sequence ID" value="KAK3275865.1"/>
    <property type="molecule type" value="Genomic_DNA"/>
</dbReference>
<gene>
    <name evidence="7" type="ORF">CYMTET_16029</name>
</gene>
<dbReference type="PANTHER" id="PTHR46481:SF10">
    <property type="entry name" value="ZINC FINGER BED DOMAIN-CONTAINING PROTEIN 39"/>
    <property type="match status" value="1"/>
</dbReference>
<protein>
    <recommendedName>
        <fullName evidence="6">HAT C-terminal dimerisation domain-containing protein</fullName>
    </recommendedName>
</protein>
<evidence type="ECO:0000256" key="2">
    <source>
        <dbReference type="ARBA" id="ARBA00022723"/>
    </source>
</evidence>
<feature type="domain" description="HAT C-terminal dimerisation" evidence="6">
    <location>
        <begin position="263"/>
        <end position="329"/>
    </location>
</feature>
<evidence type="ECO:0000256" key="4">
    <source>
        <dbReference type="ARBA" id="ARBA00022833"/>
    </source>
</evidence>
<proteinExistence type="predicted"/>
<reference evidence="7 8" key="1">
    <citation type="journal article" date="2015" name="Genome Biol. Evol.">
        <title>Comparative Genomics of a Bacterivorous Green Alga Reveals Evolutionary Causalities and Consequences of Phago-Mixotrophic Mode of Nutrition.</title>
        <authorList>
            <person name="Burns J.A."/>
            <person name="Paasch A."/>
            <person name="Narechania A."/>
            <person name="Kim E."/>
        </authorList>
    </citation>
    <scope>NUCLEOTIDE SEQUENCE [LARGE SCALE GENOMIC DNA]</scope>
    <source>
        <strain evidence="7 8">PLY_AMNH</strain>
    </source>
</reference>
<sequence length="340" mass="39102">MPLPWATRTTLPEPLRDLRFSLWIVRNNRPLTIGEHDRELRDIFEYIFQADDIWSEGGIAIFGILAYWITKSFEYKEKLLSAIPFGDVRHNALELELATKRACADFGIGSFEEGRLTYNLKADTPMKHNGNFVQITSLEVQEARELLRKDIIRRFYTELSECKLEDFAVATFVDPRYKALDFRGLEEWQRGELTAHQVIEWARQAYDADWKPKAATSQPVDAPQVSAPRLKVSNLVSFLDEEEDDEAAIVQEEVEFVGRESEFTLYLSMPPAEKSLDPLHWWGDREEKLPNLSRMARQFLAPPASTAGVERMFSACGQLHSDLKNKCLRDDPATLHDGIH</sequence>
<dbReference type="PANTHER" id="PTHR46481">
    <property type="entry name" value="ZINC FINGER BED DOMAIN-CONTAINING PROTEIN 4"/>
    <property type="match status" value="1"/>
</dbReference>
<keyword evidence="5" id="KW-0539">Nucleus</keyword>
<keyword evidence="8" id="KW-1185">Reference proteome</keyword>
<dbReference type="GO" id="GO:0046983">
    <property type="term" value="F:protein dimerization activity"/>
    <property type="evidence" value="ECO:0007669"/>
    <property type="project" value="InterPro"/>
</dbReference>
<evidence type="ECO:0000259" key="6">
    <source>
        <dbReference type="Pfam" id="PF05699"/>
    </source>
</evidence>
<dbReference type="InterPro" id="IPR008906">
    <property type="entry name" value="HATC_C_dom"/>
</dbReference>
<evidence type="ECO:0000256" key="3">
    <source>
        <dbReference type="ARBA" id="ARBA00022771"/>
    </source>
</evidence>
<evidence type="ECO:0000313" key="7">
    <source>
        <dbReference type="EMBL" id="KAK3275865.1"/>
    </source>
</evidence>
<dbReference type="GO" id="GO:0008270">
    <property type="term" value="F:zinc ion binding"/>
    <property type="evidence" value="ECO:0007669"/>
    <property type="project" value="UniProtKB-KW"/>
</dbReference>
<dbReference type="Proteomes" id="UP001190700">
    <property type="component" value="Unassembled WGS sequence"/>
</dbReference>
<dbReference type="InterPro" id="IPR012337">
    <property type="entry name" value="RNaseH-like_sf"/>
</dbReference>
<dbReference type="InterPro" id="IPR052035">
    <property type="entry name" value="ZnF_BED_domain_contain"/>
</dbReference>
<dbReference type="GO" id="GO:0005634">
    <property type="term" value="C:nucleus"/>
    <property type="evidence" value="ECO:0007669"/>
    <property type="project" value="UniProtKB-SubCell"/>
</dbReference>
<dbReference type="AlphaFoldDB" id="A0AAE0GDD0"/>
<comment type="caution">
    <text evidence="7">The sequence shown here is derived from an EMBL/GenBank/DDBJ whole genome shotgun (WGS) entry which is preliminary data.</text>
</comment>
<dbReference type="SUPFAM" id="SSF53098">
    <property type="entry name" value="Ribonuclease H-like"/>
    <property type="match status" value="1"/>
</dbReference>
<evidence type="ECO:0000256" key="1">
    <source>
        <dbReference type="ARBA" id="ARBA00004123"/>
    </source>
</evidence>
<comment type="subcellular location">
    <subcellularLocation>
        <location evidence="1">Nucleus</location>
    </subcellularLocation>
</comment>
<keyword evidence="2" id="KW-0479">Metal-binding</keyword>
<keyword evidence="4" id="KW-0862">Zinc</keyword>
<evidence type="ECO:0000313" key="8">
    <source>
        <dbReference type="Proteomes" id="UP001190700"/>
    </source>
</evidence>
<name>A0AAE0GDD0_9CHLO</name>